<evidence type="ECO:0008006" key="3">
    <source>
        <dbReference type="Google" id="ProtNLM"/>
    </source>
</evidence>
<name>A0A1I2HT20_9ACTN</name>
<dbReference type="Proteomes" id="UP000199645">
    <property type="component" value="Unassembled WGS sequence"/>
</dbReference>
<dbReference type="AlphaFoldDB" id="A0A1I2HT20"/>
<keyword evidence="2" id="KW-1185">Reference proteome</keyword>
<dbReference type="RefSeq" id="WP_239143196.1">
    <property type="nucleotide sequence ID" value="NZ_BOMT01000001.1"/>
</dbReference>
<gene>
    <name evidence="1" type="ORF">SAMN05421541_108434</name>
</gene>
<dbReference type="SUPFAM" id="SSF55811">
    <property type="entry name" value="Nudix"/>
    <property type="match status" value="1"/>
</dbReference>
<protein>
    <recommendedName>
        <fullName evidence="3">Nudix-type nucleoside diphosphatase, YffH/AdpP family</fullName>
    </recommendedName>
</protein>
<reference evidence="1 2" key="1">
    <citation type="submission" date="2016-10" db="EMBL/GenBank/DDBJ databases">
        <authorList>
            <person name="de Groot N.N."/>
        </authorList>
    </citation>
    <scope>NUCLEOTIDE SEQUENCE [LARGE SCALE GENOMIC DNA]</scope>
    <source>
        <strain evidence="1 2">DSM 43019</strain>
    </source>
</reference>
<dbReference type="EMBL" id="FONV01000008">
    <property type="protein sequence ID" value="SFF31967.1"/>
    <property type="molecule type" value="Genomic_DNA"/>
</dbReference>
<dbReference type="InterPro" id="IPR015797">
    <property type="entry name" value="NUDIX_hydrolase-like_dom_sf"/>
</dbReference>
<proteinExistence type="predicted"/>
<evidence type="ECO:0000313" key="2">
    <source>
        <dbReference type="Proteomes" id="UP000199645"/>
    </source>
</evidence>
<dbReference type="Gene3D" id="3.90.79.10">
    <property type="entry name" value="Nucleoside Triphosphate Pyrophosphohydrolase"/>
    <property type="match status" value="1"/>
</dbReference>
<sequence>MTVGELIPVFRPWTSPGSVTERLHCFAAPYSPASRTGEGGGLADDGEDIEAVELPFDEALAMVDSGEIADAKTIMLLQWAALKGVLDRDR</sequence>
<dbReference type="STRING" id="35752.SAMN05421541_108434"/>
<accession>A0A1I2HT20</accession>
<organism evidence="1 2">
    <name type="scientific">Actinoplanes philippinensis</name>
    <dbReference type="NCBI Taxonomy" id="35752"/>
    <lineage>
        <taxon>Bacteria</taxon>
        <taxon>Bacillati</taxon>
        <taxon>Actinomycetota</taxon>
        <taxon>Actinomycetes</taxon>
        <taxon>Micromonosporales</taxon>
        <taxon>Micromonosporaceae</taxon>
        <taxon>Actinoplanes</taxon>
    </lineage>
</organism>
<evidence type="ECO:0000313" key="1">
    <source>
        <dbReference type="EMBL" id="SFF31967.1"/>
    </source>
</evidence>